<accession>A0A7S2TUA4</accession>
<feature type="region of interest" description="Disordered" evidence="1">
    <location>
        <begin position="1"/>
        <end position="24"/>
    </location>
</feature>
<organism evidence="2">
    <name type="scientific">Lotharella oceanica</name>
    <dbReference type="NCBI Taxonomy" id="641309"/>
    <lineage>
        <taxon>Eukaryota</taxon>
        <taxon>Sar</taxon>
        <taxon>Rhizaria</taxon>
        <taxon>Cercozoa</taxon>
        <taxon>Chlorarachniophyceae</taxon>
        <taxon>Lotharella</taxon>
    </lineage>
</organism>
<feature type="region of interest" description="Disordered" evidence="1">
    <location>
        <begin position="197"/>
        <end position="245"/>
    </location>
</feature>
<evidence type="ECO:0000313" key="2">
    <source>
        <dbReference type="EMBL" id="CAD9769903.1"/>
    </source>
</evidence>
<proteinExistence type="predicted"/>
<dbReference type="EMBL" id="HBHP01022318">
    <property type="protein sequence ID" value="CAD9769903.1"/>
    <property type="molecule type" value="Transcribed_RNA"/>
</dbReference>
<feature type="compositionally biased region" description="Low complexity" evidence="1">
    <location>
        <begin position="211"/>
        <end position="229"/>
    </location>
</feature>
<evidence type="ECO:0000256" key="1">
    <source>
        <dbReference type="SAM" id="MobiDB-lite"/>
    </source>
</evidence>
<protein>
    <submittedName>
        <fullName evidence="2">Uncharacterized protein</fullName>
    </submittedName>
</protein>
<dbReference type="AlphaFoldDB" id="A0A7S2TUA4"/>
<name>A0A7S2TUA4_9EUKA</name>
<gene>
    <name evidence="2" type="ORF">LSP00402_LOCUS13887</name>
</gene>
<sequence>MFGLRHGQKEPHRSRACRDPPRTPSTMGTLRCVCNKVRIHFPMVPFKRLQCCCCDCRKGIAFSASRGGKQGPVAPDLVYFLNAMKVESGFEFLRCFLIQKGYNTRRVYATCCWTALLGDHPAYQGICVVTYNDPTIIELDDTKAALRPFDNRIFEKDMTKEELAKVTPYAPPIKGTPPDWKRVTEKVKAALEGLWAKEKEEEGEEEERNLAQQAQQAATPTSTTASTTTGGSGRISQKKEEEGVNGAVSAVLETVQTLIERIGKVEIAYPEYEGPEPKYNRLVREARERMNKAAELSSEKKKDRTAVREAREMMKAAIL</sequence>
<feature type="compositionally biased region" description="Basic and acidic residues" evidence="1">
    <location>
        <begin position="7"/>
        <end position="21"/>
    </location>
</feature>
<reference evidence="2" key="1">
    <citation type="submission" date="2021-01" db="EMBL/GenBank/DDBJ databases">
        <authorList>
            <person name="Corre E."/>
            <person name="Pelletier E."/>
            <person name="Niang G."/>
            <person name="Scheremetjew M."/>
            <person name="Finn R."/>
            <person name="Kale V."/>
            <person name="Holt S."/>
            <person name="Cochrane G."/>
            <person name="Meng A."/>
            <person name="Brown T."/>
            <person name="Cohen L."/>
        </authorList>
    </citation>
    <scope>NUCLEOTIDE SEQUENCE</scope>
    <source>
        <strain evidence="2">CCMP622</strain>
    </source>
</reference>